<feature type="transmembrane region" description="Helical" evidence="1">
    <location>
        <begin position="1148"/>
        <end position="1169"/>
    </location>
</feature>
<evidence type="ECO:0000313" key="3">
    <source>
        <dbReference type="EMBL" id="TPX70102.1"/>
    </source>
</evidence>
<evidence type="ECO:0000256" key="1">
    <source>
        <dbReference type="SAM" id="Phobius"/>
    </source>
</evidence>
<organism evidence="3 4">
    <name type="scientific">Chytriomyces confervae</name>
    <dbReference type="NCBI Taxonomy" id="246404"/>
    <lineage>
        <taxon>Eukaryota</taxon>
        <taxon>Fungi</taxon>
        <taxon>Fungi incertae sedis</taxon>
        <taxon>Chytridiomycota</taxon>
        <taxon>Chytridiomycota incertae sedis</taxon>
        <taxon>Chytridiomycetes</taxon>
        <taxon>Chytridiales</taxon>
        <taxon>Chytriomycetaceae</taxon>
        <taxon>Chytriomyces</taxon>
    </lineage>
</organism>
<feature type="transmembrane region" description="Helical" evidence="1">
    <location>
        <begin position="1175"/>
        <end position="1200"/>
    </location>
</feature>
<dbReference type="InterPro" id="IPR035897">
    <property type="entry name" value="Toll_tir_struct_dom_sf"/>
</dbReference>
<dbReference type="InterPro" id="IPR000157">
    <property type="entry name" value="TIR_dom"/>
</dbReference>
<accession>A0A507F1X9</accession>
<dbReference type="InterPro" id="IPR027417">
    <property type="entry name" value="P-loop_NTPase"/>
</dbReference>
<feature type="transmembrane region" description="Helical" evidence="1">
    <location>
        <begin position="490"/>
        <end position="515"/>
    </location>
</feature>
<dbReference type="Proteomes" id="UP000320333">
    <property type="component" value="Unassembled WGS sequence"/>
</dbReference>
<feature type="transmembrane region" description="Helical" evidence="1">
    <location>
        <begin position="1093"/>
        <end position="1113"/>
    </location>
</feature>
<evidence type="ECO:0000259" key="2">
    <source>
        <dbReference type="Pfam" id="PF13676"/>
    </source>
</evidence>
<dbReference type="Gene3D" id="3.40.50.10140">
    <property type="entry name" value="Toll/interleukin-1 receptor homology (TIR) domain"/>
    <property type="match status" value="1"/>
</dbReference>
<dbReference type="OrthoDB" id="2143251at2759"/>
<reference evidence="3 4" key="1">
    <citation type="journal article" date="2019" name="Sci. Rep.">
        <title>Comparative genomics of chytrid fungi reveal insights into the obligate biotrophic and pathogenic lifestyle of Synchytrium endobioticum.</title>
        <authorList>
            <person name="van de Vossenberg B.T.L.H."/>
            <person name="Warris S."/>
            <person name="Nguyen H.D.T."/>
            <person name="van Gent-Pelzer M.P.E."/>
            <person name="Joly D.L."/>
            <person name="van de Geest H.C."/>
            <person name="Bonants P.J.M."/>
            <person name="Smith D.S."/>
            <person name="Levesque C.A."/>
            <person name="van der Lee T.A.J."/>
        </authorList>
    </citation>
    <scope>NUCLEOTIDE SEQUENCE [LARGE SCALE GENOMIC DNA]</scope>
    <source>
        <strain evidence="3 4">CBS 675.73</strain>
    </source>
</reference>
<keyword evidence="1" id="KW-0472">Membrane</keyword>
<dbReference type="Gene3D" id="3.40.50.300">
    <property type="entry name" value="P-loop containing nucleotide triphosphate hydrolases"/>
    <property type="match status" value="1"/>
</dbReference>
<proteinExistence type="predicted"/>
<dbReference type="GO" id="GO:0007165">
    <property type="term" value="P:signal transduction"/>
    <property type="evidence" value="ECO:0007669"/>
    <property type="project" value="InterPro"/>
</dbReference>
<feature type="transmembrane region" description="Helical" evidence="1">
    <location>
        <begin position="457"/>
        <end position="478"/>
    </location>
</feature>
<protein>
    <recommendedName>
        <fullName evidence="2">TIR domain-containing protein</fullName>
    </recommendedName>
</protein>
<keyword evidence="1" id="KW-0812">Transmembrane</keyword>
<dbReference type="SUPFAM" id="SSF52200">
    <property type="entry name" value="Toll/Interleukin receptor TIR domain"/>
    <property type="match status" value="1"/>
</dbReference>
<dbReference type="EMBL" id="QEAP01000295">
    <property type="protein sequence ID" value="TPX70102.1"/>
    <property type="molecule type" value="Genomic_DNA"/>
</dbReference>
<gene>
    <name evidence="3" type="ORF">CcCBS67573_g06649</name>
</gene>
<feature type="transmembrane region" description="Helical" evidence="1">
    <location>
        <begin position="1119"/>
        <end position="1136"/>
    </location>
</feature>
<name>A0A507F1X9_9FUNG</name>
<keyword evidence="4" id="KW-1185">Reference proteome</keyword>
<feature type="domain" description="TIR" evidence="2">
    <location>
        <begin position="220"/>
        <end position="314"/>
    </location>
</feature>
<keyword evidence="1" id="KW-1133">Transmembrane helix</keyword>
<dbReference type="SUPFAM" id="SSF52540">
    <property type="entry name" value="P-loop containing nucleoside triphosphate hydrolases"/>
    <property type="match status" value="1"/>
</dbReference>
<feature type="transmembrane region" description="Helical" evidence="1">
    <location>
        <begin position="137"/>
        <end position="160"/>
    </location>
</feature>
<comment type="caution">
    <text evidence="3">The sequence shown here is derived from an EMBL/GenBank/DDBJ whole genome shotgun (WGS) entry which is preliminary data.</text>
</comment>
<dbReference type="Pfam" id="PF13676">
    <property type="entry name" value="TIR_2"/>
    <property type="match status" value="1"/>
</dbReference>
<feature type="transmembrane region" description="Helical" evidence="1">
    <location>
        <begin position="175"/>
        <end position="193"/>
    </location>
</feature>
<sequence>MPRPTNIALPIDARTDSNRDAIDDQFFQFLGLRALPEGKPDDLCKFFSKDAFTKSVANPYGNPPESLMAVIELPTTVLTNKMSTMNETIAWLNPFMIFIDRHYELGMALIRERPRIFAAKGKGRLRMYKKSIACKKLLHILILLLVLIAVFFYVSVYFFSHETTLTLSLSNAMELIPPCAITLLVNFVVLVSFHSARPKKHKRGILRYLRQVGTPLVEEVMISYSWQQGVLQDTRCIAKALIQSGIGVWIDVLKLTSGDSTTRTTRTVASHARFVLVVLTSKYVKSQNCFIELYEALRAKSDPRSRLIVYRPDEKVYGAPFDAEASAMADALADQLGSMNIPVLRTVAELVHFLNRRVIYSVDQSHFIWWLDNVGSSVKVPENLIVPDPKSTISLKKFNFKLLCPPTFKSHGAVYRWRNEVPFRFEGWKIRLLQRIKVSNMWISCDLREMGQNASAFPWKPFVLLLLLPVPLLDLFFWKGTRLLEGQDKLISIILFGLSFGLEVVLGMTDVGFYLDRRNNIHPCLYSLLATNNFNISVRAPNTWVSGIFPPWSRAEEAPRIPLRRRCGFFRIKRTNEELPSYASSTSLRNSKVAPEPTPTIAEERKLYVAIEDFNTDHPVANNLKLFLDGIGFSHPPRDKSLIVVHVILFGGGLCGDKDEDSQSKEIVRQVKAFGEYLRKNSISVEDCVLAASHAEKWDMKVPGLFEATIPNLKPGGPIPMGTFMILLSEVLGKSFGEEVLLQTDNTSKPKELPQHIADQFSLHTLEQGQEITANESRVFDVQFRTSLLERLSQPSTPSQGFSVSGMRARVIGSQFSVVVVGGKSIGKTALVNSVFSHESVLLPTSSANMICNPAAFAALVDTPGFMRGGHQNQSFSPSDLIQLVQAAKDPSDSTHLIHIDMVWYLIDSLQPEDAAALKTLVEMEIPLIILIAKADCMTLDAVDLLRQQIHTLLEPAEENEQNEAVRSENVDDVDRLFKALELDASIRGWDIVELRNPPQQIAPACEDCGFDAVLKPVAFPSSANKSVDRMVWYCKNPTCIFSKDLYLKLQDHRSISSSLKVLSASVNSLLGNVPARRFQIAQLLSITPKKVLAAKIVTAATLAAAGIGAAPIPFADAPLLLATQYTMILSICRVFGVKALGLNDVMFYVSILAASPFPFLGIAAAGAAKVLPGVGSVGAAMVEAPIAAGLTMAMGVAVIKTCADLHALRVRGAGGKDGKNPEFRFDKSVQLLVQESFGKSVAWIKSAFVGGTLDEKAVGEHILNFVDGVDPPELVFDQGNLDWTNGVSNTSVDVNQVKSELAEGHADNTKVAHVFLSSTALLTK</sequence>
<evidence type="ECO:0000313" key="4">
    <source>
        <dbReference type="Proteomes" id="UP000320333"/>
    </source>
</evidence>